<organism evidence="4 5">
    <name type="scientific">Lentihominibacter faecis</name>
    <dbReference type="NCBI Taxonomy" id="2764712"/>
    <lineage>
        <taxon>Bacteria</taxon>
        <taxon>Bacillati</taxon>
        <taxon>Bacillota</taxon>
        <taxon>Clostridia</taxon>
        <taxon>Peptostreptococcales</taxon>
        <taxon>Anaerovoracaceae</taxon>
        <taxon>Lentihominibacter</taxon>
    </lineage>
</organism>
<evidence type="ECO:0000259" key="3">
    <source>
        <dbReference type="Pfam" id="PF01648"/>
    </source>
</evidence>
<dbReference type="PANTHER" id="PTHR12215">
    <property type="entry name" value="PHOSPHOPANTETHEINE TRANSFERASE"/>
    <property type="match status" value="1"/>
</dbReference>
<keyword evidence="5" id="KW-1185">Reference proteome</keyword>
<sequence>MEIRIYEDYRDMYPESKGRELTERLLYHALAEAGMPDLKIMRTEKGKPYVQSAAEQDQADRPERPNIYISASHSKNLFACLIGDRPLGIDLQHGRKMDPAKISARYFAEEEAELVRKLGAAAFFRLWTRKEAYSKYTGNGLADVMSGISVLDRNDVEFLDFQWEKDIYCSCCVKKE</sequence>
<evidence type="ECO:0000313" key="5">
    <source>
        <dbReference type="Proteomes" id="UP000644115"/>
    </source>
</evidence>
<evidence type="ECO:0000256" key="2">
    <source>
        <dbReference type="ARBA" id="ARBA00022679"/>
    </source>
</evidence>
<dbReference type="GO" id="GO:0019878">
    <property type="term" value="P:lysine biosynthetic process via aminoadipic acid"/>
    <property type="evidence" value="ECO:0007669"/>
    <property type="project" value="TreeGrafter"/>
</dbReference>
<dbReference type="EMBL" id="JACRWC010000036">
    <property type="protein sequence ID" value="MBC5998844.1"/>
    <property type="molecule type" value="Genomic_DNA"/>
</dbReference>
<keyword evidence="2 4" id="KW-0808">Transferase</keyword>
<feature type="domain" description="4'-phosphopantetheinyl transferase" evidence="3">
    <location>
        <begin position="86"/>
        <end position="158"/>
    </location>
</feature>
<dbReference type="GO" id="GO:0005829">
    <property type="term" value="C:cytosol"/>
    <property type="evidence" value="ECO:0007669"/>
    <property type="project" value="TreeGrafter"/>
</dbReference>
<dbReference type="InterPro" id="IPR037143">
    <property type="entry name" value="4-PPantetheinyl_Trfase_dom_sf"/>
</dbReference>
<accession>A0A923NCE5</accession>
<protein>
    <submittedName>
        <fullName evidence="4">4'-phosphopantetheinyl transferase superfamily protein</fullName>
    </submittedName>
</protein>
<evidence type="ECO:0000313" key="4">
    <source>
        <dbReference type="EMBL" id="MBC5998844.1"/>
    </source>
</evidence>
<dbReference type="InterPro" id="IPR050559">
    <property type="entry name" value="P-Pant_transferase_sf"/>
</dbReference>
<dbReference type="InterPro" id="IPR008278">
    <property type="entry name" value="4-PPantetheinyl_Trfase_dom"/>
</dbReference>
<dbReference type="SUPFAM" id="SSF56214">
    <property type="entry name" value="4'-phosphopantetheinyl transferase"/>
    <property type="match status" value="2"/>
</dbReference>
<comment type="caution">
    <text evidence="4">The sequence shown here is derived from an EMBL/GenBank/DDBJ whole genome shotgun (WGS) entry which is preliminary data.</text>
</comment>
<name>A0A923NCE5_9FIRM</name>
<dbReference type="Pfam" id="PF01648">
    <property type="entry name" value="ACPS"/>
    <property type="match status" value="1"/>
</dbReference>
<dbReference type="PANTHER" id="PTHR12215:SF10">
    <property type="entry name" value="L-AMINOADIPATE-SEMIALDEHYDE DEHYDROGENASE-PHOSPHOPANTETHEINYL TRANSFERASE"/>
    <property type="match status" value="1"/>
</dbReference>
<dbReference type="GO" id="GO:0008897">
    <property type="term" value="F:holo-[acyl-carrier-protein] synthase activity"/>
    <property type="evidence" value="ECO:0007669"/>
    <property type="project" value="InterPro"/>
</dbReference>
<evidence type="ECO:0000256" key="1">
    <source>
        <dbReference type="ARBA" id="ARBA00010990"/>
    </source>
</evidence>
<dbReference type="GO" id="GO:0000287">
    <property type="term" value="F:magnesium ion binding"/>
    <property type="evidence" value="ECO:0007669"/>
    <property type="project" value="InterPro"/>
</dbReference>
<gene>
    <name evidence="4" type="ORF">H8876_02335</name>
</gene>
<dbReference type="Proteomes" id="UP000644115">
    <property type="component" value="Unassembled WGS sequence"/>
</dbReference>
<proteinExistence type="inferred from homology"/>
<comment type="similarity">
    <text evidence="1">Belongs to the P-Pant transferase superfamily. Gsp/Sfp/HetI/AcpT family.</text>
</comment>
<dbReference type="Gene3D" id="3.90.470.20">
    <property type="entry name" value="4'-phosphopantetheinyl transferase domain"/>
    <property type="match status" value="1"/>
</dbReference>
<dbReference type="RefSeq" id="WP_249286359.1">
    <property type="nucleotide sequence ID" value="NZ_JACRWC010000036.1"/>
</dbReference>
<reference evidence="4" key="1">
    <citation type="submission" date="2020-08" db="EMBL/GenBank/DDBJ databases">
        <authorList>
            <person name="Liu C."/>
            <person name="Sun Q."/>
        </authorList>
    </citation>
    <scope>NUCLEOTIDE SEQUENCE</scope>
    <source>
        <strain evidence="4">BX16</strain>
    </source>
</reference>
<dbReference type="AlphaFoldDB" id="A0A923NCE5"/>